<feature type="repeat" description="RCC1" evidence="2">
    <location>
        <begin position="146"/>
        <end position="198"/>
    </location>
</feature>
<dbReference type="InterPro" id="IPR009091">
    <property type="entry name" value="RCC1/BLIP-II"/>
</dbReference>
<evidence type="ECO:0000256" key="2">
    <source>
        <dbReference type="PROSITE-ProRule" id="PRU00235"/>
    </source>
</evidence>
<dbReference type="OrthoDB" id="8068875at2759"/>
<feature type="repeat" description="RCC1" evidence="2">
    <location>
        <begin position="297"/>
        <end position="344"/>
    </location>
</feature>
<evidence type="ECO:0000256" key="1">
    <source>
        <dbReference type="ARBA" id="ARBA00022737"/>
    </source>
</evidence>
<gene>
    <name evidence="4" type="ORF">IFM89_032512</name>
</gene>
<dbReference type="PANTHER" id="PTHR22870:SF365">
    <property type="entry name" value="REGULATOR OF CHROMOSOME CONDENSATION (CELL CYCLE REGULATORY PROTEIN)-RELATED"/>
    <property type="match status" value="1"/>
</dbReference>
<dbReference type="PRINTS" id="PR00633">
    <property type="entry name" value="RCCNDNSATION"/>
</dbReference>
<evidence type="ECO:0000313" key="4">
    <source>
        <dbReference type="EMBL" id="KAF9622613.1"/>
    </source>
</evidence>
<dbReference type="PROSITE" id="PS50012">
    <property type="entry name" value="RCC1_3"/>
    <property type="match status" value="7"/>
</dbReference>
<feature type="repeat" description="RCC1" evidence="2">
    <location>
        <begin position="38"/>
        <end position="93"/>
    </location>
</feature>
<feature type="repeat" description="RCC1" evidence="2">
    <location>
        <begin position="400"/>
        <end position="451"/>
    </location>
</feature>
<evidence type="ECO:0000259" key="3">
    <source>
        <dbReference type="Pfam" id="PF25390"/>
    </source>
</evidence>
<accession>A0A835M7I8</accession>
<dbReference type="Pfam" id="PF25390">
    <property type="entry name" value="WD40_RLD"/>
    <property type="match status" value="1"/>
</dbReference>
<dbReference type="AlphaFoldDB" id="A0A835M7I8"/>
<dbReference type="PROSITE" id="PS00626">
    <property type="entry name" value="RCC1_2"/>
    <property type="match status" value="2"/>
</dbReference>
<organism evidence="4 5">
    <name type="scientific">Coptis chinensis</name>
    <dbReference type="NCBI Taxonomy" id="261450"/>
    <lineage>
        <taxon>Eukaryota</taxon>
        <taxon>Viridiplantae</taxon>
        <taxon>Streptophyta</taxon>
        <taxon>Embryophyta</taxon>
        <taxon>Tracheophyta</taxon>
        <taxon>Spermatophyta</taxon>
        <taxon>Magnoliopsida</taxon>
        <taxon>Ranunculales</taxon>
        <taxon>Ranunculaceae</taxon>
        <taxon>Coptidoideae</taxon>
        <taxon>Coptis</taxon>
    </lineage>
</organism>
<reference evidence="4 5" key="1">
    <citation type="submission" date="2020-10" db="EMBL/GenBank/DDBJ databases">
        <title>The Coptis chinensis genome and diversification of protoberbering-type alkaloids.</title>
        <authorList>
            <person name="Wang B."/>
            <person name="Shu S."/>
            <person name="Song C."/>
            <person name="Liu Y."/>
        </authorList>
    </citation>
    <scope>NUCLEOTIDE SEQUENCE [LARGE SCALE GENOMIC DNA]</scope>
    <source>
        <strain evidence="4">HL-2020</strain>
        <tissue evidence="4">Leaf</tissue>
    </source>
</reference>
<comment type="caution">
    <text evidence="4">The sequence shown here is derived from an EMBL/GenBank/DDBJ whole genome shotgun (WGS) entry which is preliminary data.</text>
</comment>
<protein>
    <recommendedName>
        <fullName evidence="3">RCC1-like domain-containing protein</fullName>
    </recommendedName>
</protein>
<keyword evidence="5" id="KW-1185">Reference proteome</keyword>
<feature type="repeat" description="RCC1" evidence="2">
    <location>
        <begin position="199"/>
        <end position="296"/>
    </location>
</feature>
<dbReference type="InterPro" id="IPR058923">
    <property type="entry name" value="RCC1-like_dom"/>
</dbReference>
<dbReference type="PANTHER" id="PTHR22870">
    <property type="entry name" value="REGULATOR OF CHROMOSOME CONDENSATION"/>
    <property type="match status" value="1"/>
</dbReference>
<name>A0A835M7I8_9MAGN</name>
<feature type="repeat" description="RCC1" evidence="2">
    <location>
        <begin position="350"/>
        <end position="399"/>
    </location>
</feature>
<evidence type="ECO:0000313" key="5">
    <source>
        <dbReference type="Proteomes" id="UP000631114"/>
    </source>
</evidence>
<dbReference type="Proteomes" id="UP000631114">
    <property type="component" value="Unassembled WGS sequence"/>
</dbReference>
<proteinExistence type="predicted"/>
<keyword evidence="1" id="KW-0677">Repeat</keyword>
<feature type="domain" description="RCC1-like" evidence="3">
    <location>
        <begin position="40"/>
        <end position="446"/>
    </location>
</feature>
<dbReference type="InterPro" id="IPR051210">
    <property type="entry name" value="Ub_ligase/GEF_domain"/>
</dbReference>
<dbReference type="EMBL" id="JADFTS010000002">
    <property type="protein sequence ID" value="KAF9622613.1"/>
    <property type="molecule type" value="Genomic_DNA"/>
</dbReference>
<sequence>MLLRKSLKKNNTNFNPFILINNYYNYSTTTKDVVTTTGIVMSFGDGTHGALGLPTSSIGLGIHAFEPTKIPNLPTNITSIGAGHYHSLALTSHGEVWAWGRNNEFQLGRNKGRNENEPEKVHGLDGVRVRSVLGSGVVSAAVGYDGSLWVWGKSKRGQLGLGKGVIESALPTKVDALAGEHIVKVAFGWGHALACTEDGKLFGWGYCADGRLGQIREAALQEGEKVLSSPSLTSTATDQLSSSQLHDMAEKIVLEQMEKEEHMPIIWKPCMLQELHGIAVDDVACGDDHSLVLCADGTLLSGGNNTYGQLGRSAEMLGIHPVETNLKTSAISSGLGHSLAVCQIPPSGDSGISTWGWNSNSQLGRVGLTNIPSLVQGLEGETPVSVSGGRVHSIALTSEGELLVWGCGKNGRLGLGSSANEAEPIMVDYLDGSQVLQAVCGYDHNLVLVAE</sequence>
<dbReference type="InterPro" id="IPR000408">
    <property type="entry name" value="Reg_chr_condens"/>
</dbReference>
<feature type="repeat" description="RCC1" evidence="2">
    <location>
        <begin position="94"/>
        <end position="145"/>
    </location>
</feature>
<dbReference type="SUPFAM" id="SSF50985">
    <property type="entry name" value="RCC1/BLIP-II"/>
    <property type="match status" value="2"/>
</dbReference>
<dbReference type="Gene3D" id="2.130.10.30">
    <property type="entry name" value="Regulator of chromosome condensation 1/beta-lactamase-inhibitor protein II"/>
    <property type="match status" value="2"/>
</dbReference>